<proteinExistence type="predicted"/>
<dbReference type="RefSeq" id="WP_150414348.1">
    <property type="nucleotide sequence ID" value="NZ_VYQF01000001.1"/>
</dbReference>
<accession>A0A5J5IMN8</accession>
<organism evidence="1 2">
    <name type="scientific">Ginsengibacter hankyongi</name>
    <dbReference type="NCBI Taxonomy" id="2607284"/>
    <lineage>
        <taxon>Bacteria</taxon>
        <taxon>Pseudomonadati</taxon>
        <taxon>Bacteroidota</taxon>
        <taxon>Chitinophagia</taxon>
        <taxon>Chitinophagales</taxon>
        <taxon>Chitinophagaceae</taxon>
        <taxon>Ginsengibacter</taxon>
    </lineage>
</organism>
<evidence type="ECO:0000313" key="2">
    <source>
        <dbReference type="Proteomes" id="UP000326903"/>
    </source>
</evidence>
<sequence length="72" mass="8423">MSQAFVKESEEQWLHEVPPTLHALIVYLTRENNGVRVYQLMNFMDRKNGKEVHVMSNGLSYSKDNEGKWLVV</sequence>
<protein>
    <submittedName>
        <fullName evidence="1">Uncharacterized protein</fullName>
    </submittedName>
</protein>
<comment type="caution">
    <text evidence="1">The sequence shown here is derived from an EMBL/GenBank/DDBJ whole genome shotgun (WGS) entry which is preliminary data.</text>
</comment>
<gene>
    <name evidence="1" type="ORF">FW778_09465</name>
</gene>
<evidence type="ECO:0000313" key="1">
    <source>
        <dbReference type="EMBL" id="KAA9042219.1"/>
    </source>
</evidence>
<dbReference type="AlphaFoldDB" id="A0A5J5IMN8"/>
<reference evidence="1 2" key="1">
    <citation type="submission" date="2019-09" db="EMBL/GenBank/DDBJ databases">
        <title>Draft genome sequence of Ginsengibacter sp. BR5-29.</title>
        <authorList>
            <person name="Im W.-T."/>
        </authorList>
    </citation>
    <scope>NUCLEOTIDE SEQUENCE [LARGE SCALE GENOMIC DNA]</scope>
    <source>
        <strain evidence="1 2">BR5-29</strain>
    </source>
</reference>
<name>A0A5J5IMN8_9BACT</name>
<keyword evidence="2" id="KW-1185">Reference proteome</keyword>
<dbReference type="EMBL" id="VYQF01000001">
    <property type="protein sequence ID" value="KAA9042219.1"/>
    <property type="molecule type" value="Genomic_DNA"/>
</dbReference>
<dbReference type="Proteomes" id="UP000326903">
    <property type="component" value="Unassembled WGS sequence"/>
</dbReference>